<comment type="caution">
    <text evidence="4">The sequence shown here is derived from an EMBL/GenBank/DDBJ whole genome shotgun (WGS) entry which is preliminary data.</text>
</comment>
<dbReference type="EMBL" id="JBCHKU010000009">
    <property type="protein sequence ID" value="MEM6248576.1"/>
    <property type="molecule type" value="Genomic_DNA"/>
</dbReference>
<evidence type="ECO:0000256" key="1">
    <source>
        <dbReference type="SAM" id="Phobius"/>
    </source>
</evidence>
<feature type="domain" description="Lipoyl-binding" evidence="2">
    <location>
        <begin position="79"/>
        <end position="133"/>
    </location>
</feature>
<dbReference type="Gene3D" id="2.40.50.100">
    <property type="match status" value="1"/>
</dbReference>
<dbReference type="InterPro" id="IPR058982">
    <property type="entry name" value="Beta-barrel_AprE"/>
</dbReference>
<proteinExistence type="predicted"/>
<dbReference type="InterPro" id="IPR011053">
    <property type="entry name" value="Single_hybrid_motif"/>
</dbReference>
<dbReference type="SUPFAM" id="SSF51230">
    <property type="entry name" value="Single hybrid motif"/>
    <property type="match status" value="1"/>
</dbReference>
<evidence type="ECO:0000259" key="2">
    <source>
        <dbReference type="Pfam" id="PF00364"/>
    </source>
</evidence>
<gene>
    <name evidence="4" type="ORF">AAGS29_08175</name>
</gene>
<feature type="domain" description="AprE-like beta-barrel" evidence="3">
    <location>
        <begin position="148"/>
        <end position="233"/>
    </location>
</feature>
<name>A0ABU9UQP4_9GAMM</name>
<dbReference type="Gene3D" id="2.40.30.170">
    <property type="match status" value="1"/>
</dbReference>
<sequence length="254" mass="28356">MSDLFRKEVIVQQQQRLRGEVSLTQPVSFIGFTVLISALVLCALLFLYFSEYQRKEHVQGSIEPAMMRIRLSTPKSTNAEHLLVQVGEQVQQNQPLVQQLHSPSTMEKSFTLKAPFAGTVTEILWPSGEDIGPSKPSISLLPQPETLFAIVYVPSRVIGQLTLGQVLQMRIEAFPYQHFGAQTATLVEIGSQPITINESQTLSEPSYRVILALTENAKKLPLRAGMELEVDISSPPRRLLSWLFTPNVDDKGQT</sequence>
<protein>
    <submittedName>
        <fullName evidence="4">Biotin/lipoyl-containing protein</fullName>
    </submittedName>
</protein>
<evidence type="ECO:0000259" key="3">
    <source>
        <dbReference type="Pfam" id="PF26002"/>
    </source>
</evidence>
<reference evidence="4 5" key="1">
    <citation type="submission" date="2024-04" db="EMBL/GenBank/DDBJ databases">
        <title>Novel Shewanella species isolated from Baltic Sea sediments.</title>
        <authorList>
            <person name="Martin-Rodriguez A.J."/>
            <person name="Fernandez-Juarez V."/>
            <person name="Valeriano V.D."/>
            <person name="Mihindukulasooriya I."/>
            <person name="Ceresnova L."/>
            <person name="Joffre E."/>
            <person name="Jensie-Markopoulos S."/>
            <person name="Moore E.R.B."/>
            <person name="Sjoling A."/>
        </authorList>
    </citation>
    <scope>NUCLEOTIDE SEQUENCE [LARGE SCALE GENOMIC DNA]</scope>
    <source>
        <strain evidence="4 5">VAX-SP0-0CM-1</strain>
    </source>
</reference>
<dbReference type="RefSeq" id="WP_311906073.1">
    <property type="nucleotide sequence ID" value="NZ_JAUOEV010000013.1"/>
</dbReference>
<dbReference type="PANTHER" id="PTHR30386:SF28">
    <property type="entry name" value="EXPORTED PROTEIN"/>
    <property type="match status" value="1"/>
</dbReference>
<dbReference type="InterPro" id="IPR050739">
    <property type="entry name" value="MFP"/>
</dbReference>
<keyword evidence="1" id="KW-0472">Membrane</keyword>
<evidence type="ECO:0000313" key="5">
    <source>
        <dbReference type="Proteomes" id="UP001489333"/>
    </source>
</evidence>
<organism evidence="4 5">
    <name type="scientific">Shewanella vaxholmensis</name>
    <dbReference type="NCBI Taxonomy" id="3063535"/>
    <lineage>
        <taxon>Bacteria</taxon>
        <taxon>Pseudomonadati</taxon>
        <taxon>Pseudomonadota</taxon>
        <taxon>Gammaproteobacteria</taxon>
        <taxon>Alteromonadales</taxon>
        <taxon>Shewanellaceae</taxon>
        <taxon>Shewanella</taxon>
    </lineage>
</organism>
<dbReference type="Pfam" id="PF00364">
    <property type="entry name" value="Biotin_lipoyl"/>
    <property type="match status" value="1"/>
</dbReference>
<keyword evidence="1" id="KW-0812">Transmembrane</keyword>
<dbReference type="Proteomes" id="UP001489333">
    <property type="component" value="Unassembled WGS sequence"/>
</dbReference>
<dbReference type="InterPro" id="IPR000089">
    <property type="entry name" value="Biotin_lipoyl"/>
</dbReference>
<keyword evidence="1" id="KW-1133">Transmembrane helix</keyword>
<dbReference type="PANTHER" id="PTHR30386">
    <property type="entry name" value="MEMBRANE FUSION SUBUNIT OF EMRAB-TOLC MULTIDRUG EFFLUX PUMP"/>
    <property type="match status" value="1"/>
</dbReference>
<accession>A0ABU9UQP4</accession>
<evidence type="ECO:0000313" key="4">
    <source>
        <dbReference type="EMBL" id="MEM6248576.1"/>
    </source>
</evidence>
<feature type="transmembrane region" description="Helical" evidence="1">
    <location>
        <begin position="27"/>
        <end position="49"/>
    </location>
</feature>
<dbReference type="Pfam" id="PF26002">
    <property type="entry name" value="Beta-barrel_AprE"/>
    <property type="match status" value="1"/>
</dbReference>
<keyword evidence="5" id="KW-1185">Reference proteome</keyword>